<keyword evidence="2 3" id="KW-0732">Signal</keyword>
<reference evidence="4 5" key="1">
    <citation type="submission" date="2019-02" db="EMBL/GenBank/DDBJ databases">
        <title>Bacteria dissemination in different level of health care in South Africa: the effectiveness of infections prevention and control.</title>
        <authorList>
            <person name="Shobo C."/>
            <person name="Amoako D.G."/>
            <person name="Allam M."/>
            <person name="Ismail A."/>
            <person name="Bester L.A."/>
            <person name="Essack S.Y."/>
        </authorList>
    </citation>
    <scope>NUCLEOTIDE SEQUENCE [LARGE SCALE GENOMIC DNA]</scope>
    <source>
        <strain evidence="4 5">2SIL2</strain>
    </source>
</reference>
<sequence length="66" mass="7357">MTKIYRRLIIGVTLAISAFLLASCGQTTQSPKEKKELTVMTTFYPMYDFAKQVVGDEGEVELLIPA</sequence>
<organism evidence="4 5">
    <name type="scientific">Enterococcus faecalis</name>
    <name type="common">Streptococcus faecalis</name>
    <dbReference type="NCBI Taxonomy" id="1351"/>
    <lineage>
        <taxon>Bacteria</taxon>
        <taxon>Bacillati</taxon>
        <taxon>Bacillota</taxon>
        <taxon>Bacilli</taxon>
        <taxon>Lactobacillales</taxon>
        <taxon>Enterococcaceae</taxon>
        <taxon>Enterococcus</taxon>
    </lineage>
</organism>
<dbReference type="PANTHER" id="PTHR42953">
    <property type="entry name" value="HIGH-AFFINITY ZINC UPTAKE SYSTEM PROTEIN ZNUA-RELATED"/>
    <property type="match status" value="1"/>
</dbReference>
<dbReference type="EMBL" id="SIYF01000507">
    <property type="protein sequence ID" value="TKK65148.1"/>
    <property type="molecule type" value="Genomic_DNA"/>
</dbReference>
<dbReference type="InterPro" id="IPR050492">
    <property type="entry name" value="Bact_metal-bind_prot9"/>
</dbReference>
<gene>
    <name evidence="4" type="ORF">EY666_16545</name>
</gene>
<dbReference type="Proteomes" id="UP000305511">
    <property type="component" value="Unassembled WGS sequence"/>
</dbReference>
<dbReference type="Gene3D" id="3.40.50.1980">
    <property type="entry name" value="Nitrogenase molybdenum iron protein domain"/>
    <property type="match status" value="1"/>
</dbReference>
<proteinExistence type="predicted"/>
<comment type="caution">
    <text evidence="4">The sequence shown here is derived from an EMBL/GenBank/DDBJ whole genome shotgun (WGS) entry which is preliminary data.</text>
</comment>
<evidence type="ECO:0000313" key="5">
    <source>
        <dbReference type="Proteomes" id="UP000305511"/>
    </source>
</evidence>
<feature type="chain" id="PRO_5039003671" evidence="3">
    <location>
        <begin position="23"/>
        <end position="66"/>
    </location>
</feature>
<dbReference type="AlphaFoldDB" id="A0A4U3KS20"/>
<evidence type="ECO:0000313" key="4">
    <source>
        <dbReference type="EMBL" id="TKK65148.1"/>
    </source>
</evidence>
<evidence type="ECO:0000256" key="3">
    <source>
        <dbReference type="SAM" id="SignalP"/>
    </source>
</evidence>
<protein>
    <submittedName>
        <fullName evidence="4">Zinc ABC transporter substrate-binding protein</fullName>
    </submittedName>
</protein>
<dbReference type="PROSITE" id="PS51257">
    <property type="entry name" value="PROKAR_LIPOPROTEIN"/>
    <property type="match status" value="1"/>
</dbReference>
<feature type="non-terminal residue" evidence="4">
    <location>
        <position position="66"/>
    </location>
</feature>
<evidence type="ECO:0000256" key="2">
    <source>
        <dbReference type="ARBA" id="ARBA00022729"/>
    </source>
</evidence>
<dbReference type="PANTHER" id="PTHR42953:SF3">
    <property type="entry name" value="HIGH-AFFINITY ZINC UPTAKE SYSTEM PROTEIN ZNUA"/>
    <property type="match status" value="1"/>
</dbReference>
<accession>A0A4U3KS20</accession>
<keyword evidence="1" id="KW-0813">Transport</keyword>
<dbReference type="SUPFAM" id="SSF53807">
    <property type="entry name" value="Helical backbone' metal receptor"/>
    <property type="match status" value="1"/>
</dbReference>
<name>A0A4U3KS20_ENTFL</name>
<evidence type="ECO:0000256" key="1">
    <source>
        <dbReference type="ARBA" id="ARBA00022448"/>
    </source>
</evidence>
<feature type="signal peptide" evidence="3">
    <location>
        <begin position="1"/>
        <end position="22"/>
    </location>
</feature>